<accession>A0ABM8VQC3</accession>
<keyword evidence="2" id="KW-1185">Reference proteome</keyword>
<dbReference type="RefSeq" id="WP_218101856.1">
    <property type="nucleotide sequence ID" value="NZ_CAJVCE010000021.1"/>
</dbReference>
<dbReference type="EMBL" id="CAJVCE010000021">
    <property type="protein sequence ID" value="CAG7654004.1"/>
    <property type="molecule type" value="Genomic_DNA"/>
</dbReference>
<dbReference type="Proteomes" id="UP000730618">
    <property type="component" value="Unassembled WGS sequence"/>
</dbReference>
<evidence type="ECO:0008006" key="3">
    <source>
        <dbReference type="Google" id="ProtNLM"/>
    </source>
</evidence>
<comment type="caution">
    <text evidence="1">The sequence shown here is derived from an EMBL/GenBank/DDBJ whole genome shotgun (WGS) entry which is preliminary data.</text>
</comment>
<evidence type="ECO:0000313" key="2">
    <source>
        <dbReference type="Proteomes" id="UP000730618"/>
    </source>
</evidence>
<name>A0ABM8VQC3_9BACL</name>
<evidence type="ECO:0000313" key="1">
    <source>
        <dbReference type="EMBL" id="CAG7654004.1"/>
    </source>
</evidence>
<reference evidence="1 2" key="1">
    <citation type="submission" date="2021-06" db="EMBL/GenBank/DDBJ databases">
        <authorList>
            <person name="Criscuolo A."/>
        </authorList>
    </citation>
    <scope>NUCLEOTIDE SEQUENCE [LARGE SCALE GENOMIC DNA]</scope>
    <source>
        <strain evidence="2">CIP 111802</strain>
    </source>
</reference>
<proteinExistence type="predicted"/>
<gene>
    <name evidence="1" type="ORF">PAECIP111802_05648</name>
</gene>
<organism evidence="1 2">
    <name type="scientific">Paenibacillus allorhizosphaerae</name>
    <dbReference type="NCBI Taxonomy" id="2849866"/>
    <lineage>
        <taxon>Bacteria</taxon>
        <taxon>Bacillati</taxon>
        <taxon>Bacillota</taxon>
        <taxon>Bacilli</taxon>
        <taxon>Bacillales</taxon>
        <taxon>Paenibacillaceae</taxon>
        <taxon>Paenibacillus</taxon>
    </lineage>
</organism>
<protein>
    <recommendedName>
        <fullName evidence="3">Lipoprotein</fullName>
    </recommendedName>
</protein>
<sequence length="223" mass="25133">MNYGRNKKYFKSTSITPWVILIIVGLLMLSANKIVGFIMILGGAALIFLKIKGTPTDAEIDAICKSEIENAVKKGLSKIGIDEEQVQLIEPIVINGPCFENIAKEYLTKKGKDGRLRSSNYEFAVLLFSENQVYSYNYRFSLIENERNEKTDEYFYKDIVSVSTSSDNVKTKNKKGKEEVFNLEYFRLTTSGGTSISCSVWDVGGTERSIQGMKQLLREKKSA</sequence>